<dbReference type="Proteomes" id="UP000295252">
    <property type="component" value="Unassembled WGS sequence"/>
</dbReference>
<accession>A0A068VAJ8</accession>
<dbReference type="InterPro" id="IPR036852">
    <property type="entry name" value="Peptidase_S8/S53_dom_sf"/>
</dbReference>
<evidence type="ECO:0000256" key="2">
    <source>
        <dbReference type="ARBA" id="ARBA00022729"/>
    </source>
</evidence>
<dbReference type="EMBL" id="HG739261">
    <property type="protein sequence ID" value="CDP17731.1"/>
    <property type="molecule type" value="Genomic_DNA"/>
</dbReference>
<keyword evidence="4" id="KW-1185">Reference proteome</keyword>
<evidence type="ECO:0000256" key="1">
    <source>
        <dbReference type="ARBA" id="ARBA00011073"/>
    </source>
</evidence>
<dbReference type="GO" id="GO:0006508">
    <property type="term" value="P:proteolysis"/>
    <property type="evidence" value="ECO:0007669"/>
    <property type="project" value="InterPro"/>
</dbReference>
<evidence type="ECO:0000313" key="4">
    <source>
        <dbReference type="Proteomes" id="UP000295252"/>
    </source>
</evidence>
<dbReference type="SUPFAM" id="SSF52743">
    <property type="entry name" value="Subtilisin-like"/>
    <property type="match status" value="1"/>
</dbReference>
<dbReference type="Gene3D" id="3.40.50.200">
    <property type="entry name" value="Peptidase S8/S53 domain"/>
    <property type="match status" value="2"/>
</dbReference>
<gene>
    <name evidence="3" type="ORF">GSCOC_T00006664001</name>
</gene>
<reference evidence="4" key="1">
    <citation type="journal article" date="2014" name="Science">
        <title>The coffee genome provides insight into the convergent evolution of caffeine biosynthesis.</title>
        <authorList>
            <person name="Denoeud F."/>
            <person name="Carretero-Paulet L."/>
            <person name="Dereeper A."/>
            <person name="Droc G."/>
            <person name="Guyot R."/>
            <person name="Pietrella M."/>
            <person name="Zheng C."/>
            <person name="Alberti A."/>
            <person name="Anthony F."/>
            <person name="Aprea G."/>
            <person name="Aury J.M."/>
            <person name="Bento P."/>
            <person name="Bernard M."/>
            <person name="Bocs S."/>
            <person name="Campa C."/>
            <person name="Cenci A."/>
            <person name="Combes M.C."/>
            <person name="Crouzillat D."/>
            <person name="Da Silva C."/>
            <person name="Daddiego L."/>
            <person name="De Bellis F."/>
            <person name="Dussert S."/>
            <person name="Garsmeur O."/>
            <person name="Gayraud T."/>
            <person name="Guignon V."/>
            <person name="Jahn K."/>
            <person name="Jamilloux V."/>
            <person name="Joet T."/>
            <person name="Labadie K."/>
            <person name="Lan T."/>
            <person name="Leclercq J."/>
            <person name="Lepelley M."/>
            <person name="Leroy T."/>
            <person name="Li L.T."/>
            <person name="Librado P."/>
            <person name="Lopez L."/>
            <person name="Munoz A."/>
            <person name="Noel B."/>
            <person name="Pallavicini A."/>
            <person name="Perrotta G."/>
            <person name="Poncet V."/>
            <person name="Pot D."/>
            <person name="Priyono X."/>
            <person name="Rigoreau M."/>
            <person name="Rouard M."/>
            <person name="Rozas J."/>
            <person name="Tranchant-Dubreuil C."/>
            <person name="VanBuren R."/>
            <person name="Zhang Q."/>
            <person name="Andrade A.C."/>
            <person name="Argout X."/>
            <person name="Bertrand B."/>
            <person name="de Kochko A."/>
            <person name="Graziosi G."/>
            <person name="Henry R.J."/>
            <person name="Jayarama X."/>
            <person name="Ming R."/>
            <person name="Nagai C."/>
            <person name="Rounsley S."/>
            <person name="Sankoff D."/>
            <person name="Giuliano G."/>
            <person name="Albert V.A."/>
            <person name="Wincker P."/>
            <person name="Lashermes P."/>
        </authorList>
    </citation>
    <scope>NUCLEOTIDE SEQUENCE [LARGE SCALE GENOMIC DNA]</scope>
    <source>
        <strain evidence="4">cv. DH200-94</strain>
    </source>
</reference>
<dbReference type="InParanoid" id="A0A068VAJ8"/>
<proteinExistence type="inferred from homology"/>
<dbReference type="GO" id="GO:0004252">
    <property type="term" value="F:serine-type endopeptidase activity"/>
    <property type="evidence" value="ECO:0007669"/>
    <property type="project" value="InterPro"/>
</dbReference>
<dbReference type="STRING" id="49390.A0A068VAJ8"/>
<sequence length="175" mass="19065">MTATTTATLNHAESLANEAPRVLTVGASTIDRKIRANFHAPVVASFSSRGPNQASPGILKPDIIGPGVNILAAWHKSPIEDQTLQPANVFATGAGHVNPLAANNPGLVYDIETNDYIPYLCGLYNNDTAVRLILQRPASFLSGIKYPRSTTKLSFFFHHSGIKFREIYKDSDQCW</sequence>
<dbReference type="Gramene" id="CDP17731">
    <property type="protein sequence ID" value="CDP17731"/>
    <property type="gene ID" value="GSCOC_T00006664001"/>
</dbReference>
<name>A0A068VAJ8_COFCA</name>
<dbReference type="InterPro" id="IPR045051">
    <property type="entry name" value="SBT"/>
</dbReference>
<dbReference type="AlphaFoldDB" id="A0A068VAJ8"/>
<organism evidence="3 4">
    <name type="scientific">Coffea canephora</name>
    <name type="common">Robusta coffee</name>
    <dbReference type="NCBI Taxonomy" id="49390"/>
    <lineage>
        <taxon>Eukaryota</taxon>
        <taxon>Viridiplantae</taxon>
        <taxon>Streptophyta</taxon>
        <taxon>Embryophyta</taxon>
        <taxon>Tracheophyta</taxon>
        <taxon>Spermatophyta</taxon>
        <taxon>Magnoliopsida</taxon>
        <taxon>eudicotyledons</taxon>
        <taxon>Gunneridae</taxon>
        <taxon>Pentapetalae</taxon>
        <taxon>asterids</taxon>
        <taxon>lamiids</taxon>
        <taxon>Gentianales</taxon>
        <taxon>Rubiaceae</taxon>
        <taxon>Ixoroideae</taxon>
        <taxon>Gardenieae complex</taxon>
        <taxon>Bertiereae - Coffeeae clade</taxon>
        <taxon>Coffeeae</taxon>
        <taxon>Coffea</taxon>
    </lineage>
</organism>
<dbReference type="PANTHER" id="PTHR10795">
    <property type="entry name" value="PROPROTEIN CONVERTASE SUBTILISIN/KEXIN"/>
    <property type="match status" value="1"/>
</dbReference>
<dbReference type="PhylomeDB" id="A0A068VAJ8"/>
<protein>
    <submittedName>
        <fullName evidence="3">DH200=94 genomic scaffold, scaffold_177</fullName>
    </submittedName>
</protein>
<evidence type="ECO:0000313" key="3">
    <source>
        <dbReference type="EMBL" id="CDP17731.1"/>
    </source>
</evidence>
<keyword evidence="2" id="KW-0732">Signal</keyword>
<comment type="similarity">
    <text evidence="1">Belongs to the peptidase S8 family.</text>
</comment>